<dbReference type="EMBL" id="KV748482">
    <property type="protein sequence ID" value="OCL15153.1"/>
    <property type="molecule type" value="Genomic_DNA"/>
</dbReference>
<name>A0A8E2JZG1_9PEZI</name>
<feature type="compositionally biased region" description="Acidic residues" evidence="1">
    <location>
        <begin position="201"/>
        <end position="212"/>
    </location>
</feature>
<protein>
    <recommendedName>
        <fullName evidence="4">Abscission/NoCut checkpoint regulator</fullName>
    </recommendedName>
</protein>
<feature type="region of interest" description="Disordered" evidence="1">
    <location>
        <begin position="135"/>
        <end position="181"/>
    </location>
</feature>
<organism evidence="2 3">
    <name type="scientific">Glonium stellatum</name>
    <dbReference type="NCBI Taxonomy" id="574774"/>
    <lineage>
        <taxon>Eukaryota</taxon>
        <taxon>Fungi</taxon>
        <taxon>Dikarya</taxon>
        <taxon>Ascomycota</taxon>
        <taxon>Pezizomycotina</taxon>
        <taxon>Dothideomycetes</taxon>
        <taxon>Pleosporomycetidae</taxon>
        <taxon>Gloniales</taxon>
        <taxon>Gloniaceae</taxon>
        <taxon>Glonium</taxon>
    </lineage>
</organism>
<feature type="compositionally biased region" description="Low complexity" evidence="1">
    <location>
        <begin position="28"/>
        <end position="44"/>
    </location>
</feature>
<dbReference type="OrthoDB" id="5407799at2759"/>
<feature type="compositionally biased region" description="Pro residues" evidence="1">
    <location>
        <begin position="257"/>
        <end position="267"/>
    </location>
</feature>
<evidence type="ECO:0008006" key="4">
    <source>
        <dbReference type="Google" id="ProtNLM"/>
    </source>
</evidence>
<reference evidence="2 3" key="1">
    <citation type="journal article" date="2016" name="Nat. Commun.">
        <title>Ectomycorrhizal ecology is imprinted in the genome of the dominant symbiotic fungus Cenococcum geophilum.</title>
        <authorList>
            <consortium name="DOE Joint Genome Institute"/>
            <person name="Peter M."/>
            <person name="Kohler A."/>
            <person name="Ohm R.A."/>
            <person name="Kuo A."/>
            <person name="Krutzmann J."/>
            <person name="Morin E."/>
            <person name="Arend M."/>
            <person name="Barry K.W."/>
            <person name="Binder M."/>
            <person name="Choi C."/>
            <person name="Clum A."/>
            <person name="Copeland A."/>
            <person name="Grisel N."/>
            <person name="Haridas S."/>
            <person name="Kipfer T."/>
            <person name="LaButti K."/>
            <person name="Lindquist E."/>
            <person name="Lipzen A."/>
            <person name="Maire R."/>
            <person name="Meier B."/>
            <person name="Mihaltcheva S."/>
            <person name="Molinier V."/>
            <person name="Murat C."/>
            <person name="Poggeler S."/>
            <person name="Quandt C.A."/>
            <person name="Sperisen C."/>
            <person name="Tritt A."/>
            <person name="Tisserant E."/>
            <person name="Crous P.W."/>
            <person name="Henrissat B."/>
            <person name="Nehls U."/>
            <person name="Egli S."/>
            <person name="Spatafora J.W."/>
            <person name="Grigoriev I.V."/>
            <person name="Martin F.M."/>
        </authorList>
    </citation>
    <scope>NUCLEOTIDE SEQUENCE [LARGE SCALE GENOMIC DNA]</scope>
    <source>
        <strain evidence="2 3">CBS 207.34</strain>
    </source>
</reference>
<dbReference type="AlphaFoldDB" id="A0A8E2JZG1"/>
<dbReference type="SUPFAM" id="SSF57845">
    <property type="entry name" value="B-box zinc-binding domain"/>
    <property type="match status" value="1"/>
</dbReference>
<keyword evidence="3" id="KW-1185">Reference proteome</keyword>
<feature type="compositionally biased region" description="Acidic residues" evidence="1">
    <location>
        <begin position="165"/>
        <end position="180"/>
    </location>
</feature>
<accession>A0A8E2JZG1</accession>
<feature type="region of interest" description="Disordered" evidence="1">
    <location>
        <begin position="22"/>
        <end position="48"/>
    </location>
</feature>
<dbReference type="Pfam" id="PF22586">
    <property type="entry name" value="ANCHR-like_BBOX"/>
    <property type="match status" value="1"/>
</dbReference>
<sequence length="377" mass="41108">MPLSNDDDTLLARLNALKKSPISLSNAPITPSSTSPSSLPSIQQPDDDLAARFRRLGNPTAKDSNASAPAIAPGAASYLEGVAEGLGGDAEQNEEDEKSLEELLKELGPGAKWDISGKEEVEVGKLVQEVRNIVPEVKDGGKKWDSKRENSELIGEAREEHEQDVRDEDEDTLDEQDADEYIAQVLAKLELRKKYGKQEEDNSASESDDGSEDGQNISTSREKRTSKDQAKPEESSKGSTQESADMEEEPGPALDLPAPPSTIPVTPPAAEEDDFDRATAIEDALTARLNALSLPSAPSFSPSKKPIKVTKAKAKTHFTDEEIDSWCIICNDDAAVKCIGCDGDLYCRQCWQEGHIGESAGFEERKHRWVKYEKKKG</sequence>
<evidence type="ECO:0000256" key="1">
    <source>
        <dbReference type="SAM" id="MobiDB-lite"/>
    </source>
</evidence>
<dbReference type="CDD" id="cd19817">
    <property type="entry name" value="Bbox1_ANCHR-like"/>
    <property type="match status" value="1"/>
</dbReference>
<evidence type="ECO:0000313" key="3">
    <source>
        <dbReference type="Proteomes" id="UP000250140"/>
    </source>
</evidence>
<dbReference type="PANTHER" id="PTHR46603">
    <property type="entry name" value="ABSCISSION/NOCUT CHECKPOINT REGULATOR"/>
    <property type="match status" value="1"/>
</dbReference>
<feature type="region of interest" description="Disordered" evidence="1">
    <location>
        <begin position="194"/>
        <end position="278"/>
    </location>
</feature>
<dbReference type="InterPro" id="IPR044553">
    <property type="entry name" value="Bbox1_ANCHR"/>
</dbReference>
<dbReference type="Proteomes" id="UP000250140">
    <property type="component" value="Unassembled WGS sequence"/>
</dbReference>
<proteinExistence type="predicted"/>
<evidence type="ECO:0000313" key="2">
    <source>
        <dbReference type="EMBL" id="OCL15153.1"/>
    </source>
</evidence>
<feature type="compositionally biased region" description="Basic and acidic residues" evidence="1">
    <location>
        <begin position="136"/>
        <end position="164"/>
    </location>
</feature>
<gene>
    <name evidence="2" type="ORF">AOQ84DRAFT_121172</name>
</gene>
<feature type="compositionally biased region" description="Basic and acidic residues" evidence="1">
    <location>
        <begin position="220"/>
        <end position="236"/>
    </location>
</feature>
<dbReference type="PANTHER" id="PTHR46603:SF1">
    <property type="entry name" value="ABSCISSION_NOCUT CHECKPOINT REGULATOR"/>
    <property type="match status" value="1"/>
</dbReference>